<dbReference type="EMBL" id="LN890655">
    <property type="protein sequence ID" value="CUS05374.2"/>
    <property type="molecule type" value="Genomic_DNA"/>
</dbReference>
<evidence type="ECO:0000313" key="2">
    <source>
        <dbReference type="Proteomes" id="UP000215027"/>
    </source>
</evidence>
<accession>A0A160T5X6</accession>
<dbReference type="RefSeq" id="WP_269459466.1">
    <property type="nucleotide sequence ID" value="NZ_LN890655.1"/>
</dbReference>
<name>A0A160T5X6_9CHLR</name>
<reference evidence="1" key="1">
    <citation type="submission" date="2016-01" db="EMBL/GenBank/DDBJ databases">
        <authorList>
            <person name="Mcilroy J.S."/>
            <person name="Karst M S."/>
            <person name="Albertsen M."/>
        </authorList>
    </citation>
    <scope>NUCLEOTIDE SEQUENCE</scope>
    <source>
        <strain evidence="1">Cfx-K</strain>
    </source>
</reference>
<dbReference type="Proteomes" id="UP000215027">
    <property type="component" value="Chromosome I"/>
</dbReference>
<sequence>MPESLDGEAALDDFNRSLARKALLLSGHVFEAGGYDFFGYGV</sequence>
<proteinExistence type="predicted"/>
<evidence type="ECO:0000313" key="1">
    <source>
        <dbReference type="EMBL" id="CUS05374.2"/>
    </source>
</evidence>
<dbReference type="AlphaFoldDB" id="A0A160T5X6"/>
<gene>
    <name evidence="1" type="ORF">CFX0092_A3496</name>
</gene>
<protein>
    <submittedName>
        <fullName evidence="1">Uncharacterized protein</fullName>
    </submittedName>
</protein>
<organism evidence="1 2">
    <name type="scientific">Candidatus Promineifilum breve</name>
    <dbReference type="NCBI Taxonomy" id="1806508"/>
    <lineage>
        <taxon>Bacteria</taxon>
        <taxon>Bacillati</taxon>
        <taxon>Chloroflexota</taxon>
        <taxon>Ardenticatenia</taxon>
        <taxon>Candidatus Promineifilales</taxon>
        <taxon>Candidatus Promineifilaceae</taxon>
        <taxon>Candidatus Promineifilum</taxon>
    </lineage>
</organism>
<dbReference type="KEGG" id="pbf:CFX0092_A3496"/>
<keyword evidence="2" id="KW-1185">Reference proteome</keyword>